<feature type="region of interest" description="Disordered" evidence="1">
    <location>
        <begin position="77"/>
        <end position="143"/>
    </location>
</feature>
<accession>A0ABR3MB78</accession>
<sequence length="158" mass="17739">MSTSCFSSILGSTSSCLSQNGRRAAMKASWDVQLRLGQYGCRTGIKVLRDGRCIFSQDGLRLQICPLSMKRWKGNWAVDGDSPPSPPQLELTCREERTTDERDECFYRSNSHRNSSQRQDPLSSSCEEGESENRRSERSCSGPNMSFLLRPSLCETAL</sequence>
<keyword evidence="3" id="KW-1185">Reference proteome</keyword>
<protein>
    <submittedName>
        <fullName evidence="2">Uncharacterized protein</fullName>
    </submittedName>
</protein>
<organism evidence="2 3">
    <name type="scientific">Cirrhinus molitorella</name>
    <name type="common">mud carp</name>
    <dbReference type="NCBI Taxonomy" id="172907"/>
    <lineage>
        <taxon>Eukaryota</taxon>
        <taxon>Metazoa</taxon>
        <taxon>Chordata</taxon>
        <taxon>Craniata</taxon>
        <taxon>Vertebrata</taxon>
        <taxon>Euteleostomi</taxon>
        <taxon>Actinopterygii</taxon>
        <taxon>Neopterygii</taxon>
        <taxon>Teleostei</taxon>
        <taxon>Ostariophysi</taxon>
        <taxon>Cypriniformes</taxon>
        <taxon>Cyprinidae</taxon>
        <taxon>Labeoninae</taxon>
        <taxon>Labeonini</taxon>
        <taxon>Cirrhinus</taxon>
    </lineage>
</organism>
<name>A0ABR3MB78_9TELE</name>
<feature type="compositionally biased region" description="Low complexity" evidence="1">
    <location>
        <begin position="108"/>
        <end position="126"/>
    </location>
</feature>
<evidence type="ECO:0000313" key="3">
    <source>
        <dbReference type="Proteomes" id="UP001558613"/>
    </source>
</evidence>
<comment type="caution">
    <text evidence="2">The sequence shown here is derived from an EMBL/GenBank/DDBJ whole genome shotgun (WGS) entry which is preliminary data.</text>
</comment>
<gene>
    <name evidence="2" type="ORF">QQF64_006801</name>
</gene>
<proteinExistence type="predicted"/>
<reference evidence="2 3" key="1">
    <citation type="submission" date="2023-09" db="EMBL/GenBank/DDBJ databases">
        <authorList>
            <person name="Wang M."/>
        </authorList>
    </citation>
    <scope>NUCLEOTIDE SEQUENCE [LARGE SCALE GENOMIC DNA]</scope>
    <source>
        <strain evidence="2">GT-2023</strain>
        <tissue evidence="2">Liver</tissue>
    </source>
</reference>
<feature type="compositionally biased region" description="Basic and acidic residues" evidence="1">
    <location>
        <begin position="92"/>
        <end position="106"/>
    </location>
</feature>
<evidence type="ECO:0000256" key="1">
    <source>
        <dbReference type="SAM" id="MobiDB-lite"/>
    </source>
</evidence>
<evidence type="ECO:0000313" key="2">
    <source>
        <dbReference type="EMBL" id="KAL1261536.1"/>
    </source>
</evidence>
<dbReference type="EMBL" id="JAYMGO010000014">
    <property type="protein sequence ID" value="KAL1261536.1"/>
    <property type="molecule type" value="Genomic_DNA"/>
</dbReference>
<dbReference type="Proteomes" id="UP001558613">
    <property type="component" value="Unassembled WGS sequence"/>
</dbReference>